<evidence type="ECO:0000256" key="7">
    <source>
        <dbReference type="ARBA" id="ARBA00023040"/>
    </source>
</evidence>
<protein>
    <recommendedName>
        <fullName evidence="15">Vomeronasal type-1 receptor</fullName>
    </recommendedName>
</protein>
<evidence type="ECO:0000256" key="3">
    <source>
        <dbReference type="ARBA" id="ARBA00022475"/>
    </source>
</evidence>
<feature type="compositionally biased region" description="Basic and acidic residues" evidence="11">
    <location>
        <begin position="291"/>
        <end position="301"/>
    </location>
</feature>
<evidence type="ECO:0000313" key="13">
    <source>
        <dbReference type="EMBL" id="KAF5929509.1"/>
    </source>
</evidence>
<feature type="region of interest" description="Disordered" evidence="11">
    <location>
        <begin position="152"/>
        <end position="210"/>
    </location>
</feature>
<keyword evidence="6 12" id="KW-1133">Transmembrane helix</keyword>
<evidence type="ECO:0000256" key="12">
    <source>
        <dbReference type="SAM" id="Phobius"/>
    </source>
</evidence>
<proteinExistence type="inferred from homology"/>
<comment type="subcellular location">
    <subcellularLocation>
        <location evidence="1">Cell membrane</location>
        <topology evidence="1">Multi-pass membrane protein</topology>
    </subcellularLocation>
</comment>
<evidence type="ECO:0000313" key="14">
    <source>
        <dbReference type="Proteomes" id="UP000551758"/>
    </source>
</evidence>
<name>A0A7J7FN92_DICBM</name>
<accession>A0A7J7FN92</accession>
<feature type="transmembrane region" description="Helical" evidence="12">
    <location>
        <begin position="67"/>
        <end position="95"/>
    </location>
</feature>
<keyword evidence="3" id="KW-1003">Cell membrane</keyword>
<feature type="region of interest" description="Disordered" evidence="11">
    <location>
        <begin position="395"/>
        <end position="428"/>
    </location>
</feature>
<evidence type="ECO:0000256" key="5">
    <source>
        <dbReference type="ARBA" id="ARBA00022692"/>
    </source>
</evidence>
<keyword evidence="10" id="KW-0807">Transducer</keyword>
<evidence type="ECO:0000256" key="6">
    <source>
        <dbReference type="ARBA" id="ARBA00022989"/>
    </source>
</evidence>
<keyword evidence="8 12" id="KW-0472">Membrane</keyword>
<evidence type="ECO:0000256" key="10">
    <source>
        <dbReference type="ARBA" id="ARBA00023224"/>
    </source>
</evidence>
<keyword evidence="4" id="KW-0589">Pheromone response</keyword>
<evidence type="ECO:0000256" key="9">
    <source>
        <dbReference type="ARBA" id="ARBA00023170"/>
    </source>
</evidence>
<feature type="compositionally biased region" description="Basic residues" evidence="11">
    <location>
        <begin position="417"/>
        <end position="427"/>
    </location>
</feature>
<feature type="region of interest" description="Disordered" evidence="11">
    <location>
        <begin position="254"/>
        <end position="319"/>
    </location>
</feature>
<keyword evidence="7" id="KW-0297">G-protein coupled receptor</keyword>
<dbReference type="GO" id="GO:0005886">
    <property type="term" value="C:plasma membrane"/>
    <property type="evidence" value="ECO:0007669"/>
    <property type="project" value="UniProtKB-SubCell"/>
</dbReference>
<dbReference type="SUPFAM" id="SSF81321">
    <property type="entry name" value="Family A G protein-coupled receptor-like"/>
    <property type="match status" value="1"/>
</dbReference>
<evidence type="ECO:0000256" key="2">
    <source>
        <dbReference type="ARBA" id="ARBA00010663"/>
    </source>
</evidence>
<keyword evidence="5 12" id="KW-0812">Transmembrane</keyword>
<sequence>MKDAELHSIHSKDSTLQTCARQVDNDTELPALSSHLRITGPMHSENFSVQANYGYCSSLKPDRFIKFLVVVIFSTVDLIFVGLMVWASGSMVLVLHRHKQRVQHIRSHSHSPRASPEARATRTILILLQGSGAICDLRTHVTGNSAGWSQCGWQEGRAGSPDPTVPRADAGSCGEQGSAGPEETPKGAGTSAEALKGTPVGAEPPSLAPESELPLFTQWPESRLSHAAPTGLGEWRAASCPGAFPVRARELRARGGASNPSEVPVSQAPPGRAPPGLWAPGAKSPPPSRGEGPHPRPEVGRRPGPPARSPHCPPEAESSLDALGAESQLFASEAISRPFHSTLGGAHNPPGLQAQLMAETRTLISRARSRAGGRRAAGAAPRLLSGLRTFCRRLRPPGPNSRAGARPTTTSHVVRQNPRRRCRRRGPHVGVEPPCELWTPGGTLVSPSPLPLPGGSQDLPEVGKRPGQCSPRCGLLVCGAPGWNPTWSLFSPVLTQPSEAPGLANASGNGQRGAIR</sequence>
<comment type="similarity">
    <text evidence="2">Belongs to the G-protein coupled receptor 1 family.</text>
</comment>
<evidence type="ECO:0000256" key="1">
    <source>
        <dbReference type="ARBA" id="ARBA00004651"/>
    </source>
</evidence>
<dbReference type="AlphaFoldDB" id="A0A7J7FN92"/>
<evidence type="ECO:0000256" key="8">
    <source>
        <dbReference type="ARBA" id="ARBA00023136"/>
    </source>
</evidence>
<dbReference type="GO" id="GO:0016503">
    <property type="term" value="F:pheromone receptor activity"/>
    <property type="evidence" value="ECO:0007669"/>
    <property type="project" value="InterPro"/>
</dbReference>
<dbReference type="GO" id="GO:0019236">
    <property type="term" value="P:response to pheromone"/>
    <property type="evidence" value="ECO:0007669"/>
    <property type="project" value="UniProtKB-KW"/>
</dbReference>
<keyword evidence="14" id="KW-1185">Reference proteome</keyword>
<reference evidence="13 14" key="1">
    <citation type="journal article" date="2020" name="Mol. Biol. Evol.">
        <title>Interspecific Gene Flow and the Evolution of Specialization in Black and White Rhinoceros.</title>
        <authorList>
            <person name="Moodley Y."/>
            <person name="Westbury M.V."/>
            <person name="Russo I.M."/>
            <person name="Gopalakrishnan S."/>
            <person name="Rakotoarivelo A."/>
            <person name="Olsen R.A."/>
            <person name="Prost S."/>
            <person name="Tunstall T."/>
            <person name="Ryder O.A."/>
            <person name="Dalen L."/>
            <person name="Bruford M.W."/>
        </authorList>
    </citation>
    <scope>NUCLEOTIDE SEQUENCE [LARGE SCALE GENOMIC DNA]</scope>
    <source>
        <strain evidence="13">SBR-YM</strain>
        <tissue evidence="13">Skin</tissue>
    </source>
</reference>
<organism evidence="13 14">
    <name type="scientific">Diceros bicornis minor</name>
    <name type="common">South-central black rhinoceros</name>
    <dbReference type="NCBI Taxonomy" id="77932"/>
    <lineage>
        <taxon>Eukaryota</taxon>
        <taxon>Metazoa</taxon>
        <taxon>Chordata</taxon>
        <taxon>Craniata</taxon>
        <taxon>Vertebrata</taxon>
        <taxon>Euteleostomi</taxon>
        <taxon>Mammalia</taxon>
        <taxon>Eutheria</taxon>
        <taxon>Laurasiatheria</taxon>
        <taxon>Perissodactyla</taxon>
        <taxon>Rhinocerotidae</taxon>
        <taxon>Diceros</taxon>
    </lineage>
</organism>
<evidence type="ECO:0000256" key="11">
    <source>
        <dbReference type="SAM" id="MobiDB-lite"/>
    </source>
</evidence>
<dbReference type="Proteomes" id="UP000551758">
    <property type="component" value="Unassembled WGS sequence"/>
</dbReference>
<gene>
    <name evidence="13" type="ORF">HPG69_007262</name>
</gene>
<evidence type="ECO:0000256" key="4">
    <source>
        <dbReference type="ARBA" id="ARBA00022507"/>
    </source>
</evidence>
<dbReference type="InterPro" id="IPR004072">
    <property type="entry name" value="Vmron_rcpt_1"/>
</dbReference>
<dbReference type="Pfam" id="PF03402">
    <property type="entry name" value="V1R"/>
    <property type="match status" value="1"/>
</dbReference>
<evidence type="ECO:0008006" key="15">
    <source>
        <dbReference type="Google" id="ProtNLM"/>
    </source>
</evidence>
<feature type="compositionally biased region" description="Pro residues" evidence="11">
    <location>
        <begin position="303"/>
        <end position="313"/>
    </location>
</feature>
<keyword evidence="9" id="KW-0675">Receptor</keyword>
<dbReference type="EMBL" id="JACDTQ010000092">
    <property type="protein sequence ID" value="KAF5929509.1"/>
    <property type="molecule type" value="Genomic_DNA"/>
</dbReference>
<comment type="caution">
    <text evidence="13">The sequence shown here is derived from an EMBL/GenBank/DDBJ whole genome shotgun (WGS) entry which is preliminary data.</text>
</comment>
<dbReference type="PANTHER" id="PTHR24062">
    <property type="entry name" value="VOMERONASAL TYPE-1 RECEPTOR"/>
    <property type="match status" value="1"/>
</dbReference>